<dbReference type="CDD" id="cd04493">
    <property type="entry name" value="BRCA2DBD_OB1"/>
    <property type="match status" value="1"/>
</dbReference>
<feature type="region of interest" description="Disordered" evidence="6">
    <location>
        <begin position="20"/>
        <end position="43"/>
    </location>
</feature>
<dbReference type="InterPro" id="IPR015252">
    <property type="entry name" value="BRCA2_hlx"/>
</dbReference>
<comment type="caution">
    <text evidence="9">The sequence shown here is derived from an EMBL/GenBank/DDBJ whole genome shotgun (WGS) entry which is preliminary data.</text>
</comment>
<evidence type="ECO:0000259" key="8">
    <source>
        <dbReference type="Pfam" id="PF09169"/>
    </source>
</evidence>
<dbReference type="InterPro" id="IPR002093">
    <property type="entry name" value="BRCA2_repeat"/>
</dbReference>
<keyword evidence="5" id="KW-0234">DNA repair</keyword>
<keyword evidence="2" id="KW-0227">DNA damage</keyword>
<evidence type="ECO:0000256" key="5">
    <source>
        <dbReference type="ARBA" id="ARBA00023204"/>
    </source>
</evidence>
<keyword evidence="3" id="KW-0238">DNA-binding</keyword>
<dbReference type="GO" id="GO:0006310">
    <property type="term" value="P:DNA recombination"/>
    <property type="evidence" value="ECO:0007669"/>
    <property type="project" value="UniProtKB-KW"/>
</dbReference>
<dbReference type="SUPFAM" id="SSF81878">
    <property type="entry name" value="BRCA2 tower domain"/>
    <property type="match status" value="1"/>
</dbReference>
<evidence type="ECO:0000256" key="4">
    <source>
        <dbReference type="ARBA" id="ARBA00023172"/>
    </source>
</evidence>
<evidence type="ECO:0000256" key="3">
    <source>
        <dbReference type="ARBA" id="ARBA00023125"/>
    </source>
</evidence>
<feature type="region of interest" description="Disordered" evidence="6">
    <location>
        <begin position="452"/>
        <end position="476"/>
    </location>
</feature>
<evidence type="ECO:0000256" key="1">
    <source>
        <dbReference type="ARBA" id="ARBA00022737"/>
    </source>
</evidence>
<evidence type="ECO:0000256" key="6">
    <source>
        <dbReference type="SAM" id="MobiDB-lite"/>
    </source>
</evidence>
<organism evidence="9 10">
    <name type="scientific">Ilex paraguariensis</name>
    <name type="common">yerba mate</name>
    <dbReference type="NCBI Taxonomy" id="185542"/>
    <lineage>
        <taxon>Eukaryota</taxon>
        <taxon>Viridiplantae</taxon>
        <taxon>Streptophyta</taxon>
        <taxon>Embryophyta</taxon>
        <taxon>Tracheophyta</taxon>
        <taxon>Spermatophyta</taxon>
        <taxon>Magnoliopsida</taxon>
        <taxon>eudicotyledons</taxon>
        <taxon>Gunneridae</taxon>
        <taxon>Pentapetalae</taxon>
        <taxon>asterids</taxon>
        <taxon>campanulids</taxon>
        <taxon>Aquifoliales</taxon>
        <taxon>Aquifoliaceae</taxon>
        <taxon>Ilex</taxon>
    </lineage>
</organism>
<dbReference type="SUPFAM" id="SSF50249">
    <property type="entry name" value="Nucleic acid-binding proteins"/>
    <property type="match status" value="3"/>
</dbReference>
<gene>
    <name evidence="9" type="ORF">ILEXP_LOCUS18593</name>
</gene>
<name>A0ABC8RZN9_9AQUA</name>
<feature type="domain" description="Breast cancer type 2 susceptibility protein helical" evidence="8">
    <location>
        <begin position="599"/>
        <end position="664"/>
    </location>
</feature>
<dbReference type="PROSITE" id="PS50138">
    <property type="entry name" value="BRCA2_REPEAT"/>
    <property type="match status" value="2"/>
</dbReference>
<protein>
    <recommendedName>
        <fullName evidence="11">Tower domain-containing protein</fullName>
    </recommendedName>
</protein>
<keyword evidence="10" id="KW-1185">Reference proteome</keyword>
<evidence type="ECO:0000313" key="10">
    <source>
        <dbReference type="Proteomes" id="UP001642360"/>
    </source>
</evidence>
<dbReference type="InterPro" id="IPR015525">
    <property type="entry name" value="BRCA2"/>
</dbReference>
<dbReference type="AlphaFoldDB" id="A0ABC8RZN9"/>
<dbReference type="Gene3D" id="2.40.50.140">
    <property type="entry name" value="Nucleic acid-binding proteins"/>
    <property type="match status" value="4"/>
</dbReference>
<keyword evidence="4" id="KW-0233">DNA recombination</keyword>
<dbReference type="FunFam" id="2.40.50.140:FF:000262">
    <property type="entry name" value="Protein BREAST CANCER SUSCEPTIBILITY 2 homolog B"/>
    <property type="match status" value="1"/>
</dbReference>
<reference evidence="9 10" key="1">
    <citation type="submission" date="2024-02" db="EMBL/GenBank/DDBJ databases">
        <authorList>
            <person name="Vignale AGUSTIN F."/>
            <person name="Sosa J E."/>
            <person name="Modenutti C."/>
        </authorList>
    </citation>
    <scope>NUCLEOTIDE SEQUENCE [LARGE SCALE GENOMIC DNA]</scope>
</reference>
<dbReference type="PANTHER" id="PTHR11289">
    <property type="entry name" value="BREAST CANCER TYPE 2 SUSCEPTIBILITY PROTEIN BRCA2"/>
    <property type="match status" value="1"/>
</dbReference>
<proteinExistence type="predicted"/>
<evidence type="ECO:0000313" key="9">
    <source>
        <dbReference type="EMBL" id="CAK9150441.1"/>
    </source>
</evidence>
<dbReference type="EMBL" id="CAUOFW020002036">
    <property type="protein sequence ID" value="CAK9150441.1"/>
    <property type="molecule type" value="Genomic_DNA"/>
</dbReference>
<accession>A0ABC8RZN9</accession>
<dbReference type="Pfam" id="PF09103">
    <property type="entry name" value="BRCA-2_OB1"/>
    <property type="match status" value="1"/>
</dbReference>
<dbReference type="InterPro" id="IPR012340">
    <property type="entry name" value="NA-bd_OB-fold"/>
</dbReference>
<dbReference type="InterPro" id="IPR015187">
    <property type="entry name" value="BRCA2_OB_1"/>
</dbReference>
<evidence type="ECO:0000256" key="2">
    <source>
        <dbReference type="ARBA" id="ARBA00022763"/>
    </source>
</evidence>
<dbReference type="Proteomes" id="UP001642360">
    <property type="component" value="Unassembled WGS sequence"/>
</dbReference>
<sequence>MSTWQVFSDERSTFRWEISDEQLPINPDDEPNSALGRKPNESHRLPSMADLLLQGIPSKLTDNWSVNVESPPMFRTGIGKPVMVKNSSVSKALSILGDEDGAIRGTGQLDGRENGFTFSKSMFQNGSGDVESPQMFQTASGKSVVVKQSSMSKALSILDEGDDVVTNTDQWDRKQRGSGFSSSMFQIGVGKTIISSSMFQTGSGKRVDISSAGLLRAKTMLGLEKNNKHDALQSCEQTRKQSNAYEPFAWKSSCHMEMVEGMTNTEFKDDTLVPISPFNMKSNSGGSKSEEVTPDFLHSAPKQSSIKFHTAGGRSISVSSDALHRARSLLGDPDLGGILNEGNADDLAPSIFGDGKFNDISANKENDPNTPFSHRGTEKSTNVSKNFICPIRSTSYPKQSSARLENIVSGSNLIKKFDAEACDSNSEPYNGLPCHGKPLHNGPQALRGDSLLNVSGSATSSPGRSSGGPLADISNSIGMDYTESRQNIGEKRMVGRRSSVSPFKKPRSSRFITPLNSNISSFSNGLSTLAPEQSSCRRRVSTRYPVLASREYVKEYFGAPPSHQNMLEHFPDWLRRVNPRNAEKHTFHDGSGAECIGAEAFRHMMSQSGASLQHVSKEWIANHYKWIVWKLACYERCYPFKSLGKFLTVSNVLEELKYRYEREANHGHRSAIRKILEGDAPPSSMLVLCISSIHSNCDQKIETHSISTSGAENTRAAKIELTDGWYSLSALLDVLLSNKLAAGKLFVGQKLRIWGAGLCGWVGPVLPLETSGTISLSLHINGTYRAHWADRLGFCKDGGAPLAFRCIKGIGGAVPSTLVGITRIYPLLYRERLSNGGFVVRSERMEAKMIQLYNHRCSVVAEGIMAEFHRDIKDVHGNNDHDSEEGAKILRMLETAAEPEVLMAEMSSEQLNSFATYQAKLEALKQSDMQKSIEKALNEAGLNRREVTPFVRIRVDGLTSKSHPQKCPPLKGLITIWNPTEKQRSEFLEGQAYAISGLTPLSSDSDTLYLQARGSTTKWRPLSPLVLEHFEPFFSPRKAVSLSNLGDVPLSSEFDIAAFVVYVGEMYTAAYQKKQWVFVTDGSISELQSKEPYNSLLAISFCSPSCDSFAPINFNLAGSTVCFCDLIKRAKDQTNNLWVAEATENSTYFISYDHEKCSHLKDASSSAQRWAKLSSSTIEMLRGKVLSIIDN</sequence>
<evidence type="ECO:0008006" key="11">
    <source>
        <dbReference type="Google" id="ProtNLM"/>
    </source>
</evidence>
<dbReference type="PANTHER" id="PTHR11289:SF0">
    <property type="entry name" value="BREAST CANCER TYPE 2 SUSCEPTIBILITY PROTEIN"/>
    <property type="match status" value="1"/>
</dbReference>
<dbReference type="GO" id="GO:0003677">
    <property type="term" value="F:DNA binding"/>
    <property type="evidence" value="ECO:0007669"/>
    <property type="project" value="UniProtKB-KW"/>
</dbReference>
<dbReference type="GO" id="GO:0006281">
    <property type="term" value="P:DNA repair"/>
    <property type="evidence" value="ECO:0007669"/>
    <property type="project" value="UniProtKB-KW"/>
</dbReference>
<dbReference type="Pfam" id="PF00634">
    <property type="entry name" value="BRCA2"/>
    <property type="match status" value="2"/>
</dbReference>
<evidence type="ECO:0000259" key="7">
    <source>
        <dbReference type="Pfam" id="PF09103"/>
    </source>
</evidence>
<keyword evidence="1" id="KW-0677">Repeat</keyword>
<feature type="region of interest" description="Disordered" evidence="6">
    <location>
        <begin position="361"/>
        <end position="380"/>
    </location>
</feature>
<dbReference type="InterPro" id="IPR036315">
    <property type="entry name" value="BRCA2_hlx_sf"/>
</dbReference>
<dbReference type="SUPFAM" id="SSF81872">
    <property type="entry name" value="BRCA2 helical domain"/>
    <property type="match status" value="1"/>
</dbReference>
<feature type="compositionally biased region" description="Low complexity" evidence="6">
    <location>
        <begin position="455"/>
        <end position="468"/>
    </location>
</feature>
<dbReference type="Pfam" id="PF09169">
    <property type="entry name" value="BRCA-2_helical"/>
    <property type="match status" value="1"/>
</dbReference>
<feature type="domain" description="BRCA2 OB1" evidence="7">
    <location>
        <begin position="670"/>
        <end position="796"/>
    </location>
</feature>